<feature type="transmembrane region" description="Helical" evidence="1">
    <location>
        <begin position="387"/>
        <end position="409"/>
    </location>
</feature>
<dbReference type="GO" id="GO:0042910">
    <property type="term" value="F:xenobiotic transmembrane transporter activity"/>
    <property type="evidence" value="ECO:0007669"/>
    <property type="project" value="TreeGrafter"/>
</dbReference>
<dbReference type="Gene3D" id="1.20.1640.10">
    <property type="entry name" value="Multidrug efflux transporter AcrB transmembrane domain"/>
    <property type="match status" value="2"/>
</dbReference>
<dbReference type="InterPro" id="IPR027463">
    <property type="entry name" value="AcrB_DN_DC_subdom"/>
</dbReference>
<keyword evidence="1" id="KW-0472">Membrane</keyword>
<reference evidence="2" key="2">
    <citation type="journal article" date="2021" name="PeerJ">
        <title>Extensive microbial diversity within the chicken gut microbiome revealed by metagenomics and culture.</title>
        <authorList>
            <person name="Gilroy R."/>
            <person name="Ravi A."/>
            <person name="Getino M."/>
            <person name="Pursley I."/>
            <person name="Horton D.L."/>
            <person name="Alikhan N.F."/>
            <person name="Baker D."/>
            <person name="Gharbi K."/>
            <person name="Hall N."/>
            <person name="Watson M."/>
            <person name="Adriaenssens E.M."/>
            <person name="Foster-Nyarko E."/>
            <person name="Jarju S."/>
            <person name="Secka A."/>
            <person name="Antonio M."/>
            <person name="Oren A."/>
            <person name="Chaudhuri R.R."/>
            <person name="La Ragione R."/>
            <person name="Hildebrand F."/>
            <person name="Pallen M.J."/>
        </authorList>
    </citation>
    <scope>NUCLEOTIDE SEQUENCE</scope>
    <source>
        <strain evidence="2">ChiGjej3B3-5194</strain>
    </source>
</reference>
<reference evidence="2" key="1">
    <citation type="submission" date="2020-10" db="EMBL/GenBank/DDBJ databases">
        <authorList>
            <person name="Gilroy R."/>
        </authorList>
    </citation>
    <scope>NUCLEOTIDE SEQUENCE</scope>
    <source>
        <strain evidence="2">ChiGjej3B3-5194</strain>
    </source>
</reference>
<evidence type="ECO:0000313" key="2">
    <source>
        <dbReference type="EMBL" id="HIS70424.1"/>
    </source>
</evidence>
<dbReference type="Gene3D" id="3.30.2090.10">
    <property type="entry name" value="Multidrug efflux transporter AcrB TolC docking domain, DN and DC subdomains"/>
    <property type="match status" value="2"/>
</dbReference>
<dbReference type="PANTHER" id="PTHR32063">
    <property type="match status" value="1"/>
</dbReference>
<dbReference type="PANTHER" id="PTHR32063:SF0">
    <property type="entry name" value="SWARMING MOTILITY PROTEIN SWRC"/>
    <property type="match status" value="1"/>
</dbReference>
<feature type="transmembrane region" description="Helical" evidence="1">
    <location>
        <begin position="883"/>
        <end position="903"/>
    </location>
</feature>
<proteinExistence type="predicted"/>
<organism evidence="2 3">
    <name type="scientific">Candidatus Enterousia intestinigallinarum</name>
    <dbReference type="NCBI Taxonomy" id="2840790"/>
    <lineage>
        <taxon>Bacteria</taxon>
        <taxon>Pseudomonadati</taxon>
        <taxon>Pseudomonadota</taxon>
        <taxon>Alphaproteobacteria</taxon>
        <taxon>Candidatus Enterousia</taxon>
    </lineage>
</organism>
<dbReference type="InterPro" id="IPR001036">
    <property type="entry name" value="Acrflvin-R"/>
</dbReference>
<feature type="transmembrane region" description="Helical" evidence="1">
    <location>
        <begin position="331"/>
        <end position="350"/>
    </location>
</feature>
<gene>
    <name evidence="2" type="ORF">IAD02_00335</name>
</gene>
<dbReference type="SUPFAM" id="SSF82714">
    <property type="entry name" value="Multidrug efflux transporter AcrB TolC docking domain, DN and DC subdomains"/>
    <property type="match status" value="2"/>
</dbReference>
<sequence>MLKFFVRRPVTTVMFVLFWVVLGFVSFPKMNIERTPSVDFPMVTATFVYPGAASSEIESQIIKRAEDAISEVSELKKLTSQAFENGGFVMAEFNLGVDVNDKATEVKTKLDSLLSEFPDDMEQPIVEKLNPLEESVIDIAISGSNLRDLQEYVDDDLSNKITGIAGVASVDVFGGETRAIRIEMNPELLAARGATVMDVVSALGVHNLNVPGGKIEFGTNSSNVRFVGEFTNVDEIANLQLTTVEGQRFKLSEIATISDAARDIENGARYNGKDVIIASVVKASDGNAINVSRDLRALMPEMQADLKSHFPDATMEIISDSSVAVADETYGTIWGIVLGVIFTVLVLLAFTRNWRSTIIAGVVIPASLIAGFFFMDASNFTINAMTLLAYSSALGTLVSNAIILIESALQEMRSGKDPETAAIDGTKKVAVSVLAGVGTNVVVFLPLAFMSGIAGQFMNQFGLTVVYLTLLSLLFSFTLTPMMIAKFLRLTGNKKSKKTQNAKTVRATVVDDKNVGQPVKKESRLHRWYNYQHAHPWRVIVMAVVVLFGSAMLMRFVGNEFAPSTDANEISITARAPMGATYEKSADIAKQIEEKLQAFDDVTAVSVKIGDRGLQNIAIKLTLKDVADREKSDKEIAREIMPVLAQIPDVEIQIRAGQAISSGAVSADIVLNVYGADDAKREAYANQILDMINDITEVQSAVLAQQKPGNETRFVPDQDKMNFWGINNSYAGATLRTALYGNDDYKYKENGEEYPIILEFAEPFKNMGMFDNVFVNSQKGMVPLSELGSVQVVPATPDISRIDKNRITEIDVNIGKSTMGPVQKKIEAALAKIDWESGYGTEFGGMSEIQGETTTEIGNAFMLAIILTYMLLAAIMNSLAHPFTIATSIVTSFAGVFTLMFLSGASMNVGAMLAFVMLVGLVVNNNILVLEPTIGRIANGEKPYDALWTELKDKQGMILMTSIAVMTGMVPQLWSTDGMKVAMAAVMIGGMFASMIFTFVLTPAIFFLVERAREKLKRKHR</sequence>
<keyword evidence="1" id="KW-1133">Transmembrane helix</keyword>
<dbReference type="Gene3D" id="3.30.70.1320">
    <property type="entry name" value="Multidrug efflux transporter AcrB pore domain like"/>
    <property type="match status" value="1"/>
</dbReference>
<dbReference type="Pfam" id="PF00873">
    <property type="entry name" value="ACR_tran"/>
    <property type="match status" value="1"/>
</dbReference>
<comment type="caution">
    <text evidence="2">The sequence shown here is derived from an EMBL/GenBank/DDBJ whole genome shotgun (WGS) entry which is preliminary data.</text>
</comment>
<dbReference type="PRINTS" id="PR00702">
    <property type="entry name" value="ACRIFLAVINRP"/>
</dbReference>
<dbReference type="SUPFAM" id="SSF82866">
    <property type="entry name" value="Multidrug efflux transporter AcrB transmembrane domain"/>
    <property type="match status" value="2"/>
</dbReference>
<dbReference type="Gene3D" id="3.30.70.1430">
    <property type="entry name" value="Multidrug efflux transporter AcrB pore domain"/>
    <property type="match status" value="2"/>
</dbReference>
<dbReference type="EMBL" id="DVJI01000002">
    <property type="protein sequence ID" value="HIS70424.1"/>
    <property type="molecule type" value="Genomic_DNA"/>
</dbReference>
<dbReference type="Gene3D" id="3.30.70.1440">
    <property type="entry name" value="Multidrug efflux transporter AcrB pore domain"/>
    <property type="match status" value="1"/>
</dbReference>
<feature type="transmembrane region" description="Helical" evidence="1">
    <location>
        <begin position="537"/>
        <end position="558"/>
    </location>
</feature>
<evidence type="ECO:0000313" key="3">
    <source>
        <dbReference type="Proteomes" id="UP000886742"/>
    </source>
</evidence>
<feature type="transmembrane region" description="Helical" evidence="1">
    <location>
        <begin position="429"/>
        <end position="453"/>
    </location>
</feature>
<feature type="transmembrane region" description="Helical" evidence="1">
    <location>
        <begin position="909"/>
        <end position="930"/>
    </location>
</feature>
<protein>
    <submittedName>
        <fullName evidence="2">Efflux RND transporter permease subunit</fullName>
    </submittedName>
</protein>
<name>A0A9D1FEW1_9PROT</name>
<dbReference type="SUPFAM" id="SSF82693">
    <property type="entry name" value="Multidrug efflux transporter AcrB pore domain, PN1, PN2, PC1 and PC2 subdomains"/>
    <property type="match status" value="3"/>
</dbReference>
<dbReference type="AlphaFoldDB" id="A0A9D1FEW1"/>
<dbReference type="Proteomes" id="UP000886742">
    <property type="component" value="Unassembled WGS sequence"/>
</dbReference>
<keyword evidence="1" id="KW-0812">Transmembrane</keyword>
<accession>A0A9D1FEW1</accession>
<feature type="transmembrane region" description="Helical" evidence="1">
    <location>
        <begin position="357"/>
        <end position="375"/>
    </location>
</feature>
<feature type="transmembrane region" description="Helical" evidence="1">
    <location>
        <begin position="465"/>
        <end position="488"/>
    </location>
</feature>
<dbReference type="GO" id="GO:0005886">
    <property type="term" value="C:plasma membrane"/>
    <property type="evidence" value="ECO:0007669"/>
    <property type="project" value="TreeGrafter"/>
</dbReference>
<feature type="transmembrane region" description="Helical" evidence="1">
    <location>
        <begin position="857"/>
        <end position="876"/>
    </location>
</feature>
<feature type="transmembrane region" description="Helical" evidence="1">
    <location>
        <begin position="981"/>
        <end position="1009"/>
    </location>
</feature>
<evidence type="ECO:0000256" key="1">
    <source>
        <dbReference type="SAM" id="Phobius"/>
    </source>
</evidence>